<dbReference type="PRINTS" id="PR00081">
    <property type="entry name" value="GDHRDH"/>
</dbReference>
<accession>A0A9Q0M5N3</accession>
<reference evidence="4" key="1">
    <citation type="submission" date="2022-12" db="EMBL/GenBank/DDBJ databases">
        <title>Genome assemblies of Blomia tropicalis.</title>
        <authorList>
            <person name="Cui Y."/>
        </authorList>
    </citation>
    <scope>NUCLEOTIDE SEQUENCE</scope>
    <source>
        <tissue evidence="4">Adult mites</tissue>
    </source>
</reference>
<organism evidence="4 5">
    <name type="scientific">Blomia tropicalis</name>
    <name type="common">Mite</name>
    <dbReference type="NCBI Taxonomy" id="40697"/>
    <lineage>
        <taxon>Eukaryota</taxon>
        <taxon>Metazoa</taxon>
        <taxon>Ecdysozoa</taxon>
        <taxon>Arthropoda</taxon>
        <taxon>Chelicerata</taxon>
        <taxon>Arachnida</taxon>
        <taxon>Acari</taxon>
        <taxon>Acariformes</taxon>
        <taxon>Sarcoptiformes</taxon>
        <taxon>Astigmata</taxon>
        <taxon>Glycyphagoidea</taxon>
        <taxon>Echimyopodidae</taxon>
        <taxon>Blomia</taxon>
    </lineage>
</organism>
<name>A0A9Q0M5N3_BLOTA</name>
<evidence type="ECO:0000313" key="4">
    <source>
        <dbReference type="EMBL" id="KAJ6219367.1"/>
    </source>
</evidence>
<dbReference type="PANTHER" id="PTHR24320">
    <property type="entry name" value="RETINOL DEHYDROGENASE"/>
    <property type="match status" value="1"/>
</dbReference>
<dbReference type="InterPro" id="IPR002347">
    <property type="entry name" value="SDR_fam"/>
</dbReference>
<keyword evidence="5" id="KW-1185">Reference proteome</keyword>
<gene>
    <name evidence="4" type="ORF">RDWZM_005179</name>
</gene>
<dbReference type="EMBL" id="JAPWDV010000002">
    <property type="protein sequence ID" value="KAJ6219367.1"/>
    <property type="molecule type" value="Genomic_DNA"/>
</dbReference>
<feature type="chain" id="PRO_5040513488" evidence="3">
    <location>
        <begin position="26"/>
        <end position="382"/>
    </location>
</feature>
<sequence length="382" mass="44085">MKVSSILVPFLFLTICYNNFEPIKSEFVITPLFTTMYRYQFYAVVMPYMVREYQRKNIPSSGIRKLKETDPDIEPNLEGRTAIITGGSRGLGVEVVRTFLRKGAHVITTSSSNDKQVAEQRYAKITKNIPPGKWKLDIWYLDLMSMESVLEFVERFKMQPNASLNYFIGNAGVMFPKYRISKDGFESQQSINYLGHALMTFHLLPYLYETSKQTNVQSRIVLTSSCLHHIPARIRWHDLQSVQVYSPHYAYGLSKLSVIMFINRLSRTLKSKGDIGQHVKAFTIHPGLVDTDLLNTIEIVQQYPQIAHQVALRDVKEGAETTIYAALSNELDRFSGRYLEDSQLAVSSRLSNNEDLQDRLWTVTARLLSKWTDDEWFDNMEY</sequence>
<keyword evidence="2" id="KW-0560">Oxidoreductase</keyword>
<protein>
    <submittedName>
        <fullName evidence="4">Uncharacterized protein</fullName>
    </submittedName>
</protein>
<feature type="signal peptide" evidence="3">
    <location>
        <begin position="1"/>
        <end position="25"/>
    </location>
</feature>
<dbReference type="InterPro" id="IPR036291">
    <property type="entry name" value="NAD(P)-bd_dom_sf"/>
</dbReference>
<dbReference type="AlphaFoldDB" id="A0A9Q0M5N3"/>
<dbReference type="Gene3D" id="3.40.50.720">
    <property type="entry name" value="NAD(P)-binding Rossmann-like Domain"/>
    <property type="match status" value="1"/>
</dbReference>
<comment type="caution">
    <text evidence="4">The sequence shown here is derived from an EMBL/GenBank/DDBJ whole genome shotgun (WGS) entry which is preliminary data.</text>
</comment>
<dbReference type="OMA" id="ASAIYWY"/>
<dbReference type="PANTHER" id="PTHR24320:SF264">
    <property type="entry name" value="DEHYDROGENASE_REDUCTASE SDR FAMILY MEMBER ON CHROMOSOME X"/>
    <property type="match status" value="1"/>
</dbReference>
<evidence type="ECO:0000256" key="2">
    <source>
        <dbReference type="ARBA" id="ARBA00023002"/>
    </source>
</evidence>
<keyword evidence="3" id="KW-0732">Signal</keyword>
<dbReference type="Pfam" id="PF00106">
    <property type="entry name" value="adh_short"/>
    <property type="match status" value="1"/>
</dbReference>
<comment type="similarity">
    <text evidence="1">Belongs to the short-chain dehydrogenases/reductases (SDR) family.</text>
</comment>
<dbReference type="GO" id="GO:0016491">
    <property type="term" value="F:oxidoreductase activity"/>
    <property type="evidence" value="ECO:0007669"/>
    <property type="project" value="UniProtKB-KW"/>
</dbReference>
<evidence type="ECO:0000313" key="5">
    <source>
        <dbReference type="Proteomes" id="UP001142055"/>
    </source>
</evidence>
<dbReference type="Proteomes" id="UP001142055">
    <property type="component" value="Chromosome 2"/>
</dbReference>
<evidence type="ECO:0000256" key="3">
    <source>
        <dbReference type="SAM" id="SignalP"/>
    </source>
</evidence>
<dbReference type="SUPFAM" id="SSF51735">
    <property type="entry name" value="NAD(P)-binding Rossmann-fold domains"/>
    <property type="match status" value="1"/>
</dbReference>
<evidence type="ECO:0000256" key="1">
    <source>
        <dbReference type="ARBA" id="ARBA00006484"/>
    </source>
</evidence>
<proteinExistence type="inferred from homology"/>